<comment type="caution">
    <text evidence="9">The sequence shown here is derived from an EMBL/GenBank/DDBJ whole genome shotgun (WGS) entry which is preliminary data.</text>
</comment>
<protein>
    <submittedName>
        <fullName evidence="9">TonB-linked SusC/RagA family outer membrane protein</fullName>
    </submittedName>
</protein>
<reference evidence="9 10" key="1">
    <citation type="submission" date="2018-04" db="EMBL/GenBank/DDBJ databases">
        <title>Genomic Encyclopedia of Archaeal and Bacterial Type Strains, Phase II (KMG-II): from individual species to whole genera.</title>
        <authorList>
            <person name="Goeker M."/>
        </authorList>
    </citation>
    <scope>NUCLEOTIDE SEQUENCE [LARGE SCALE GENOMIC DNA]</scope>
    <source>
        <strain evidence="9 10">DSM 26809</strain>
    </source>
</reference>
<feature type="domain" description="TonB-dependent receptor plug" evidence="8">
    <location>
        <begin position="231"/>
        <end position="337"/>
    </location>
</feature>
<gene>
    <name evidence="9" type="ORF">C8P68_1139</name>
</gene>
<organism evidence="9 10">
    <name type="scientific">Mucilaginibacter yixingensis</name>
    <dbReference type="NCBI Taxonomy" id="1295612"/>
    <lineage>
        <taxon>Bacteria</taxon>
        <taxon>Pseudomonadati</taxon>
        <taxon>Bacteroidota</taxon>
        <taxon>Sphingobacteriia</taxon>
        <taxon>Sphingobacteriales</taxon>
        <taxon>Sphingobacteriaceae</taxon>
        <taxon>Mucilaginibacter</taxon>
    </lineage>
</organism>
<accession>A0A2T5J4G8</accession>
<evidence type="ECO:0000256" key="6">
    <source>
        <dbReference type="ARBA" id="ARBA00023237"/>
    </source>
</evidence>
<dbReference type="RefSeq" id="WP_107831683.1">
    <property type="nucleotide sequence ID" value="NZ_CP160205.1"/>
</dbReference>
<keyword evidence="5 7" id="KW-0472">Membrane</keyword>
<keyword evidence="6 7" id="KW-0998">Cell outer membrane</keyword>
<evidence type="ECO:0000313" key="10">
    <source>
        <dbReference type="Proteomes" id="UP000244168"/>
    </source>
</evidence>
<evidence type="ECO:0000256" key="5">
    <source>
        <dbReference type="ARBA" id="ARBA00023136"/>
    </source>
</evidence>
<dbReference type="OrthoDB" id="600887at2"/>
<keyword evidence="3 7" id="KW-1134">Transmembrane beta strand</keyword>
<dbReference type="InterPro" id="IPR008969">
    <property type="entry name" value="CarboxyPept-like_regulatory"/>
</dbReference>
<dbReference type="Gene3D" id="2.60.40.1120">
    <property type="entry name" value="Carboxypeptidase-like, regulatory domain"/>
    <property type="match status" value="1"/>
</dbReference>
<dbReference type="InterPro" id="IPR036942">
    <property type="entry name" value="Beta-barrel_TonB_sf"/>
</dbReference>
<evidence type="ECO:0000256" key="2">
    <source>
        <dbReference type="ARBA" id="ARBA00022448"/>
    </source>
</evidence>
<dbReference type="AlphaFoldDB" id="A0A2T5J4G8"/>
<dbReference type="NCBIfam" id="TIGR04056">
    <property type="entry name" value="OMP_RagA_SusC"/>
    <property type="match status" value="1"/>
</dbReference>
<evidence type="ECO:0000313" key="9">
    <source>
        <dbReference type="EMBL" id="PTQ92274.1"/>
    </source>
</evidence>
<dbReference type="Gene3D" id="2.170.130.10">
    <property type="entry name" value="TonB-dependent receptor, plug domain"/>
    <property type="match status" value="1"/>
</dbReference>
<dbReference type="Gene3D" id="2.40.170.20">
    <property type="entry name" value="TonB-dependent receptor, beta-barrel domain"/>
    <property type="match status" value="1"/>
</dbReference>
<dbReference type="Gene3D" id="3.55.50.30">
    <property type="match status" value="1"/>
</dbReference>
<dbReference type="InterPro" id="IPR037066">
    <property type="entry name" value="Plug_dom_sf"/>
</dbReference>
<comment type="subcellular location">
    <subcellularLocation>
        <location evidence="1 7">Cell outer membrane</location>
        <topology evidence="1 7">Multi-pass membrane protein</topology>
    </subcellularLocation>
</comment>
<evidence type="ECO:0000259" key="8">
    <source>
        <dbReference type="Pfam" id="PF07715"/>
    </source>
</evidence>
<dbReference type="EMBL" id="QAOQ01000013">
    <property type="protein sequence ID" value="PTQ92274.1"/>
    <property type="molecule type" value="Genomic_DNA"/>
</dbReference>
<dbReference type="PROSITE" id="PS52016">
    <property type="entry name" value="TONB_DEPENDENT_REC_3"/>
    <property type="match status" value="1"/>
</dbReference>
<evidence type="ECO:0000256" key="1">
    <source>
        <dbReference type="ARBA" id="ARBA00004571"/>
    </source>
</evidence>
<dbReference type="Pfam" id="PF07715">
    <property type="entry name" value="Plug"/>
    <property type="match status" value="1"/>
</dbReference>
<evidence type="ECO:0000256" key="4">
    <source>
        <dbReference type="ARBA" id="ARBA00022692"/>
    </source>
</evidence>
<keyword evidence="4 7" id="KW-0812">Transmembrane</keyword>
<dbReference type="InterPro" id="IPR023996">
    <property type="entry name" value="TonB-dep_OMP_SusC/RagA"/>
</dbReference>
<dbReference type="SUPFAM" id="SSF49464">
    <property type="entry name" value="Carboxypeptidase regulatory domain-like"/>
    <property type="match status" value="1"/>
</dbReference>
<dbReference type="Pfam" id="PF13715">
    <property type="entry name" value="CarbopepD_reg_2"/>
    <property type="match status" value="1"/>
</dbReference>
<keyword evidence="2 7" id="KW-0813">Transport</keyword>
<keyword evidence="10" id="KW-1185">Reference proteome</keyword>
<dbReference type="FunFam" id="2.170.130.10:FF:000003">
    <property type="entry name" value="SusC/RagA family TonB-linked outer membrane protein"/>
    <property type="match status" value="1"/>
</dbReference>
<proteinExistence type="inferred from homology"/>
<evidence type="ECO:0000256" key="3">
    <source>
        <dbReference type="ARBA" id="ARBA00022452"/>
    </source>
</evidence>
<dbReference type="Proteomes" id="UP000244168">
    <property type="component" value="Unassembled WGS sequence"/>
</dbReference>
<dbReference type="SUPFAM" id="SSF56935">
    <property type="entry name" value="Porins"/>
    <property type="match status" value="1"/>
</dbReference>
<dbReference type="NCBIfam" id="TIGR04057">
    <property type="entry name" value="SusC_RagA_signa"/>
    <property type="match status" value="1"/>
</dbReference>
<dbReference type="InterPro" id="IPR012910">
    <property type="entry name" value="Plug_dom"/>
</dbReference>
<evidence type="ECO:0000256" key="7">
    <source>
        <dbReference type="PROSITE-ProRule" id="PRU01360"/>
    </source>
</evidence>
<comment type="similarity">
    <text evidence="7">Belongs to the TonB-dependent receptor family.</text>
</comment>
<name>A0A2T5J4G8_9SPHI</name>
<dbReference type="InterPro" id="IPR039426">
    <property type="entry name" value="TonB-dep_rcpt-like"/>
</dbReference>
<dbReference type="InterPro" id="IPR023997">
    <property type="entry name" value="TonB-dep_OMP_SusC/RagA_CS"/>
</dbReference>
<dbReference type="GO" id="GO:0009279">
    <property type="term" value="C:cell outer membrane"/>
    <property type="evidence" value="ECO:0007669"/>
    <property type="project" value="UniProtKB-SubCell"/>
</dbReference>
<sequence length="1111" mass="120921">MNFNLQSIDWCKIMKITFSQLLIALVCTGISMANSSRAQSVLTRKVDLSTTNADLNSTLKKLEKTAGVKFIYFRNIAETPKNITINAHGRTLNEVLEELLKPYSIHYDVVNDRIVLSKLQADPARLIKSDAPMADVPQSVPVKGKVTDDTGQGLPGVVVKLKGTNTAVTTNAQGIYNIDIPDANGILVFTFIGYTAQEIAINGQRTIDVQLQPENKTLNEVVVVGYGTQKKVNLTGSVSTISSADLDNRPLTQASQALAGLATGVQVQQGGGRPGSDGANITIRGIGTFNSGRNPLVLIDGIAGSIDDVAPDNIGSITVLKDAASASIYGNRAANGVILIETKRGKTGKIQVAYNNYFGKEQVTALPKFVDSWTYAQLTGATADIVAKYQSGADPDNYPNVFHLKDLVNSGSGFQQYHNASFSGGEGKTVYLFSGSFRNDNGITAKTDNKRYDIQANIDSKLKDNLSLKTSLMGFSQIQKQPQSNAAGIGGIIGYSVREPNTYAGLKSDGTYGHQDFFAPEAWLANPGFNNFRAKNFYGSSVLSWEPLKGLTLAGTAAYHYYTSVNTTFIPDVNLDKTTYVGPNSLRNTSVDGQEVTLIATATYNKSIGQHNFKLLAGYQQEEHRDNTFSAYRDKFPNNLLYQLDAGATTNQQNSGSANEYAFQSYFGRLNYNFKEKYLLEVNGRVDGSSRFAPDNRYGFFPSISAGWRISEEPFIKNKINWIDELKIRASYGSLGNANISNYPYQYAISTSPKYDFGGTIAPGAAVTAASNADIQWETTISKDLGLNFTLFKGKFSGTVDLYERTAKDILYQVPVSGTLGLSAPTLNAGSIQNRGIEADITYNTQLGKLRLSVTPNFSYNTQKVVKIAGDLQTVIPNFFLGQPLNPIYGYVADGLFKDAADVASYPTQPIAGQPGQIRFKDISGPNGVPDGKVDATYDRAIIGTKDPKTSYGLNINAAFKGFDLAILFQGLGGYQVQMGSYLAYAYYNGGNIQQWQVDNAWTTANPDPNAQYPKITNLSQGSANVQTNSFWNRSGTFLRLKNAQVGYNLPTGALQKLHINKLRIFAGGQNLFNWNHFYQGWDPENSQGSGDNPNFYPLTAIYTIGLNVKF</sequence>